<feature type="region of interest" description="Disordered" evidence="13">
    <location>
        <begin position="59"/>
        <end position="86"/>
    </location>
</feature>
<keyword evidence="7 11" id="KW-0805">Transcription regulation</keyword>
<dbReference type="GO" id="GO:0008270">
    <property type="term" value="F:zinc ion binding"/>
    <property type="evidence" value="ECO:0007669"/>
    <property type="project" value="UniProtKB-UniRule"/>
</dbReference>
<accession>A0AAN7YTG0</accession>
<evidence type="ECO:0000256" key="12">
    <source>
        <dbReference type="PIRSR" id="PIRSR015919-1"/>
    </source>
</evidence>
<evidence type="ECO:0000313" key="16">
    <source>
        <dbReference type="Proteomes" id="UP001344447"/>
    </source>
</evidence>
<dbReference type="InterPro" id="IPR036465">
    <property type="entry name" value="vWFA_dom_sf"/>
</dbReference>
<evidence type="ECO:0000256" key="11">
    <source>
        <dbReference type="PIRNR" id="PIRNR015919"/>
    </source>
</evidence>
<keyword evidence="9" id="KW-0234">DNA repair</keyword>
<comment type="subcellular location">
    <subcellularLocation>
        <location evidence="1 11">Nucleus</location>
    </subcellularLocation>
</comment>
<comment type="similarity">
    <text evidence="2 11">Belongs to the GTF2H2 family.</text>
</comment>
<proteinExistence type="inferred from homology"/>
<evidence type="ECO:0000256" key="6">
    <source>
        <dbReference type="ARBA" id="ARBA00022833"/>
    </source>
</evidence>
<comment type="caution">
    <text evidence="15">The sequence shown here is derived from an EMBL/GenBank/DDBJ whole genome shotgun (WGS) entry which is preliminary data.</text>
</comment>
<sequence length="443" mass="50210">MSKGINNAQNKRTNRSLYDNEDGPAHILQTNDEDGTNKYKWENKFEKTWLVDIDEDEHGLKPSNQEERKTRNRRLKAADGQLGQDQRVRRGMQRHLCLILDLSKTLSNQDLKPSRYQVLLQNVELFIKEFFDQNPISQLSIIITKNSKAERISELSGNPLRHIQAMKDAIAMEGEPSIQNSLEVALSSLCYVPKYGSREVLFIFSSLTTCDPSSLHKTIQSLKNELIRVSFIHMAAELYICKYIAEQTNGTSKVILNEEHFNESLMLKCQPPPTIGKTEAALVEMGFPQQITSTVPSPCICHEKMKYSGYICPRCGVKSCELPTDCQICNLSLVSSPHLARSYHHLFQIPLFNEVNWKELNKNVTCIGCLSSSEKSILSLFFSCPRCEEIFCLDCDLFIHESLHNCPGCENKLQNTNNTNNNNNSNGKTNINGNEITNGNGFH</sequence>
<dbReference type="Gene3D" id="3.40.50.410">
    <property type="entry name" value="von Willebrand factor, type A domain"/>
    <property type="match status" value="1"/>
</dbReference>
<dbReference type="InterPro" id="IPR046349">
    <property type="entry name" value="C1-like_sf"/>
</dbReference>
<dbReference type="InterPro" id="IPR004595">
    <property type="entry name" value="TFIIH_C1-like_dom"/>
</dbReference>
<keyword evidence="8 11" id="KW-0804">Transcription</keyword>
<evidence type="ECO:0000256" key="9">
    <source>
        <dbReference type="ARBA" id="ARBA00023204"/>
    </source>
</evidence>
<dbReference type="InterPro" id="IPR012170">
    <property type="entry name" value="TFIIH_SSL1/p44"/>
</dbReference>
<name>A0AAN7YTG0_9MYCE</name>
<dbReference type="GO" id="GO:0006289">
    <property type="term" value="P:nucleotide-excision repair"/>
    <property type="evidence" value="ECO:0007669"/>
    <property type="project" value="UniProtKB-UniRule"/>
</dbReference>
<dbReference type="Gene3D" id="3.30.40.10">
    <property type="entry name" value="Zinc/RING finger domain, C3HC4 (zinc finger)"/>
    <property type="match status" value="1"/>
</dbReference>
<dbReference type="FunFam" id="3.30.40.10:FF:000449">
    <property type="entry name" value="General transcription factor IIH subunit"/>
    <property type="match status" value="1"/>
</dbReference>
<reference evidence="15 16" key="1">
    <citation type="submission" date="2023-11" db="EMBL/GenBank/DDBJ databases">
        <title>Dfirmibasis_genome.</title>
        <authorList>
            <person name="Edelbroek B."/>
            <person name="Kjellin J."/>
            <person name="Jerlstrom-Hultqvist J."/>
            <person name="Soderbom F."/>
        </authorList>
    </citation>
    <scope>NUCLEOTIDE SEQUENCE [LARGE SCALE GENOMIC DNA]</scope>
    <source>
        <strain evidence="15 16">TNS-C-14</strain>
    </source>
</reference>
<evidence type="ECO:0000256" key="7">
    <source>
        <dbReference type="ARBA" id="ARBA00023015"/>
    </source>
</evidence>
<evidence type="ECO:0000256" key="1">
    <source>
        <dbReference type="ARBA" id="ARBA00004123"/>
    </source>
</evidence>
<evidence type="ECO:0000259" key="14">
    <source>
        <dbReference type="PROSITE" id="PS00028"/>
    </source>
</evidence>
<dbReference type="CDD" id="cd01453">
    <property type="entry name" value="vWA_transcription_factor_IIH_type"/>
    <property type="match status" value="1"/>
</dbReference>
<dbReference type="SUPFAM" id="SSF53300">
    <property type="entry name" value="vWA-like"/>
    <property type="match status" value="1"/>
</dbReference>
<keyword evidence="3 11" id="KW-0479">Metal-binding</keyword>
<dbReference type="Pfam" id="PF07975">
    <property type="entry name" value="C1_4"/>
    <property type="match status" value="1"/>
</dbReference>
<dbReference type="GO" id="GO:0006351">
    <property type="term" value="P:DNA-templated transcription"/>
    <property type="evidence" value="ECO:0007669"/>
    <property type="project" value="InterPro"/>
</dbReference>
<organism evidence="15 16">
    <name type="scientific">Dictyostelium firmibasis</name>
    <dbReference type="NCBI Taxonomy" id="79012"/>
    <lineage>
        <taxon>Eukaryota</taxon>
        <taxon>Amoebozoa</taxon>
        <taxon>Evosea</taxon>
        <taxon>Eumycetozoa</taxon>
        <taxon>Dictyostelia</taxon>
        <taxon>Dictyosteliales</taxon>
        <taxon>Dictyosteliaceae</taxon>
        <taxon>Dictyostelium</taxon>
    </lineage>
</organism>
<keyword evidence="4" id="KW-0227">DNA damage</keyword>
<dbReference type="InterPro" id="IPR013087">
    <property type="entry name" value="Znf_C2H2_type"/>
</dbReference>
<keyword evidence="10 11" id="KW-0539">Nucleus</keyword>
<feature type="zinc finger region" description="C4-type" evidence="12">
    <location>
        <begin position="312"/>
        <end position="329"/>
    </location>
</feature>
<evidence type="ECO:0000313" key="15">
    <source>
        <dbReference type="EMBL" id="KAK5574867.1"/>
    </source>
</evidence>
<evidence type="ECO:0000256" key="13">
    <source>
        <dbReference type="SAM" id="MobiDB-lite"/>
    </source>
</evidence>
<keyword evidence="6 11" id="KW-0862">Zinc</keyword>
<evidence type="ECO:0000256" key="4">
    <source>
        <dbReference type="ARBA" id="ARBA00022763"/>
    </source>
</evidence>
<feature type="compositionally biased region" description="Basic and acidic residues" evidence="13">
    <location>
        <begin position="59"/>
        <end position="69"/>
    </location>
</feature>
<gene>
    <name evidence="15" type="ORF">RB653_010121</name>
</gene>
<evidence type="ECO:0000256" key="8">
    <source>
        <dbReference type="ARBA" id="ARBA00023163"/>
    </source>
</evidence>
<dbReference type="PROSITE" id="PS00028">
    <property type="entry name" value="ZINC_FINGER_C2H2_1"/>
    <property type="match status" value="1"/>
</dbReference>
<dbReference type="NCBIfam" id="TIGR00622">
    <property type="entry name" value="ssl1"/>
    <property type="match status" value="1"/>
</dbReference>
<dbReference type="SMART" id="SM00327">
    <property type="entry name" value="VWA"/>
    <property type="match status" value="1"/>
</dbReference>
<dbReference type="SMART" id="SM01047">
    <property type="entry name" value="C1_4"/>
    <property type="match status" value="1"/>
</dbReference>
<feature type="region of interest" description="Disordered" evidence="13">
    <location>
        <begin position="420"/>
        <end position="443"/>
    </location>
</feature>
<dbReference type="AlphaFoldDB" id="A0AAN7YTG0"/>
<keyword evidence="5" id="KW-0863">Zinc-finger</keyword>
<dbReference type="GO" id="GO:0006357">
    <property type="term" value="P:regulation of transcription by RNA polymerase II"/>
    <property type="evidence" value="ECO:0007669"/>
    <property type="project" value="TreeGrafter"/>
</dbReference>
<dbReference type="PANTHER" id="PTHR12695">
    <property type="entry name" value="GENERAL TRANSCRIPTION FACTOR IIH SUBUNIT 2"/>
    <property type="match status" value="1"/>
</dbReference>
<dbReference type="Proteomes" id="UP001344447">
    <property type="component" value="Unassembled WGS sequence"/>
</dbReference>
<feature type="domain" description="C2H2-type" evidence="14">
    <location>
        <begin position="384"/>
        <end position="404"/>
    </location>
</feature>
<dbReference type="SUPFAM" id="SSF57889">
    <property type="entry name" value="Cysteine-rich domain"/>
    <property type="match status" value="1"/>
</dbReference>
<evidence type="ECO:0000256" key="2">
    <source>
        <dbReference type="ARBA" id="ARBA00006092"/>
    </source>
</evidence>
<dbReference type="InterPro" id="IPR013083">
    <property type="entry name" value="Znf_RING/FYVE/PHD"/>
</dbReference>
<dbReference type="GO" id="GO:0000439">
    <property type="term" value="C:transcription factor TFIIH core complex"/>
    <property type="evidence" value="ECO:0007669"/>
    <property type="project" value="InterPro"/>
</dbReference>
<dbReference type="InterPro" id="IPR007198">
    <property type="entry name" value="Ssl1-like"/>
</dbReference>
<dbReference type="PIRSF" id="PIRSF015919">
    <property type="entry name" value="TFIIH_SSL1"/>
    <property type="match status" value="1"/>
</dbReference>
<protein>
    <recommendedName>
        <fullName evidence="11">General transcription factor IIH subunit</fullName>
    </recommendedName>
</protein>
<dbReference type="EMBL" id="JAVFKY010000006">
    <property type="protein sequence ID" value="KAK5574867.1"/>
    <property type="molecule type" value="Genomic_DNA"/>
</dbReference>
<dbReference type="InterPro" id="IPR002035">
    <property type="entry name" value="VWF_A"/>
</dbReference>
<dbReference type="PANTHER" id="PTHR12695:SF2">
    <property type="entry name" value="GENERAL TRANSCRIPTION FACTOR IIH SUBUNIT 2-RELATED"/>
    <property type="match status" value="1"/>
</dbReference>
<feature type="compositionally biased region" description="Polar residues" evidence="13">
    <location>
        <begin position="1"/>
        <end position="17"/>
    </location>
</feature>
<dbReference type="FunFam" id="3.40.50.410:FF:000015">
    <property type="entry name" value="General transcription factor IIH subunit 2"/>
    <property type="match status" value="1"/>
</dbReference>
<dbReference type="GO" id="GO:0005675">
    <property type="term" value="C:transcription factor TFIIH holo complex"/>
    <property type="evidence" value="ECO:0007669"/>
    <property type="project" value="UniProtKB-UniRule"/>
</dbReference>
<keyword evidence="16" id="KW-1185">Reference proteome</keyword>
<feature type="region of interest" description="Disordered" evidence="13">
    <location>
        <begin position="1"/>
        <end position="33"/>
    </location>
</feature>
<evidence type="ECO:0000256" key="5">
    <source>
        <dbReference type="ARBA" id="ARBA00022771"/>
    </source>
</evidence>
<evidence type="ECO:0000256" key="10">
    <source>
        <dbReference type="ARBA" id="ARBA00023242"/>
    </source>
</evidence>
<dbReference type="Pfam" id="PF04056">
    <property type="entry name" value="Ssl1"/>
    <property type="match status" value="1"/>
</dbReference>
<evidence type="ECO:0000256" key="3">
    <source>
        <dbReference type="ARBA" id="ARBA00022723"/>
    </source>
</evidence>